<dbReference type="GO" id="GO:0008157">
    <property type="term" value="F:protein phosphatase 1 binding"/>
    <property type="evidence" value="ECO:0000318"/>
    <property type="project" value="GO_Central"/>
</dbReference>
<dbReference type="GO" id="GO:0000164">
    <property type="term" value="C:protein phosphatase type 1 complex"/>
    <property type="evidence" value="ECO:0000318"/>
    <property type="project" value="GO_Central"/>
</dbReference>
<reference evidence="7 8" key="1">
    <citation type="journal article" date="2008" name="Nature">
        <title>Genome analysis of the platypus reveals unique signatures of evolution.</title>
        <authorList>
            <person name="Warren W.C."/>
            <person name="Hillier L.W."/>
            <person name="Marshall Graves J.A."/>
            <person name="Birney E."/>
            <person name="Ponting C.P."/>
            <person name="Grutzner F."/>
            <person name="Belov K."/>
            <person name="Miller W."/>
            <person name="Clarke L."/>
            <person name="Chinwalla A.T."/>
            <person name="Yang S.P."/>
            <person name="Heger A."/>
            <person name="Locke D.P."/>
            <person name="Miethke P."/>
            <person name="Waters P.D."/>
            <person name="Veyrunes F."/>
            <person name="Fulton L."/>
            <person name="Fulton B."/>
            <person name="Graves T."/>
            <person name="Wallis J."/>
            <person name="Puente X.S."/>
            <person name="Lopez-Otin C."/>
            <person name="Ordonez G.R."/>
            <person name="Eichler E.E."/>
            <person name="Chen L."/>
            <person name="Cheng Z."/>
            <person name="Deakin J.E."/>
            <person name="Alsop A."/>
            <person name="Thompson K."/>
            <person name="Kirby P."/>
            <person name="Papenfuss A.T."/>
            <person name="Wakefield M.J."/>
            <person name="Olender T."/>
            <person name="Lancet D."/>
            <person name="Huttley G.A."/>
            <person name="Smit A.F."/>
            <person name="Pask A."/>
            <person name="Temple-Smith P."/>
            <person name="Batzer M.A."/>
            <person name="Walker J.A."/>
            <person name="Konkel M.K."/>
            <person name="Harris R.S."/>
            <person name="Whittington C.M."/>
            <person name="Wong E.S."/>
            <person name="Gemmell N.J."/>
            <person name="Buschiazzo E."/>
            <person name="Vargas Jentzsch I.M."/>
            <person name="Merkel A."/>
            <person name="Schmitz J."/>
            <person name="Zemann A."/>
            <person name="Churakov G."/>
            <person name="Kriegs J.O."/>
            <person name="Brosius J."/>
            <person name="Murchison E.P."/>
            <person name="Sachidanandam R."/>
            <person name="Smith C."/>
            <person name="Hannon G.J."/>
            <person name="Tsend-Ayush E."/>
            <person name="McMillan D."/>
            <person name="Attenborough R."/>
            <person name="Rens W."/>
            <person name="Ferguson-Smith M."/>
            <person name="Lefevre C.M."/>
            <person name="Sharp J.A."/>
            <person name="Nicholas K.R."/>
            <person name="Ray D.A."/>
            <person name="Kube M."/>
            <person name="Reinhardt R."/>
            <person name="Pringle T.H."/>
            <person name="Taylor J."/>
            <person name="Jones R.C."/>
            <person name="Nixon B."/>
            <person name="Dacheux J.L."/>
            <person name="Niwa H."/>
            <person name="Sekita Y."/>
            <person name="Huang X."/>
            <person name="Stark A."/>
            <person name="Kheradpour P."/>
            <person name="Kellis M."/>
            <person name="Flicek P."/>
            <person name="Chen Y."/>
            <person name="Webber C."/>
            <person name="Hardison R."/>
            <person name="Nelson J."/>
            <person name="Hallsworth-Pepin K."/>
            <person name="Delehaunty K."/>
            <person name="Markovic C."/>
            <person name="Minx P."/>
            <person name="Feng Y."/>
            <person name="Kremitzki C."/>
            <person name="Mitreva M."/>
            <person name="Glasscock J."/>
            <person name="Wylie T."/>
            <person name="Wohldmann P."/>
            <person name="Thiru P."/>
            <person name="Nhan M.N."/>
            <person name="Pohl C.S."/>
            <person name="Smith S.M."/>
            <person name="Hou S."/>
            <person name="Nefedov M."/>
            <person name="de Jong P.J."/>
            <person name="Renfree M.B."/>
            <person name="Mardis E.R."/>
            <person name="Wilson R.K."/>
        </authorList>
    </citation>
    <scope>NUCLEOTIDE SEQUENCE [LARGE SCALE GENOMIC DNA]</scope>
    <source>
        <strain evidence="7 8">Glennie</strain>
    </source>
</reference>
<dbReference type="Pfam" id="PF03370">
    <property type="entry name" value="CBM_21"/>
    <property type="match status" value="1"/>
</dbReference>
<dbReference type="GO" id="GO:0045725">
    <property type="term" value="P:positive regulation of glycogen biosynthetic process"/>
    <property type="evidence" value="ECO:0007669"/>
    <property type="project" value="Ensembl"/>
</dbReference>
<dbReference type="GO" id="GO:0045818">
    <property type="term" value="P:negative regulation of glycogen catabolic process"/>
    <property type="evidence" value="ECO:0007669"/>
    <property type="project" value="Ensembl"/>
</dbReference>
<dbReference type="GO" id="GO:0005977">
    <property type="term" value="P:glycogen metabolic process"/>
    <property type="evidence" value="ECO:0007669"/>
    <property type="project" value="UniProtKB-KW"/>
</dbReference>
<dbReference type="HOGENOM" id="CLU_040215_2_1_1"/>
<evidence type="ECO:0000259" key="6">
    <source>
        <dbReference type="PROSITE" id="PS51159"/>
    </source>
</evidence>
<dbReference type="InParanoid" id="F7AGW6"/>
<dbReference type="PIRSF" id="PIRSF038207">
    <property type="entry name" value="PP1_GT_animal"/>
    <property type="match status" value="1"/>
</dbReference>
<gene>
    <name evidence="7" type="primary">PPP1R3B</name>
</gene>
<protein>
    <recommendedName>
        <fullName evidence="4">Protein phosphatase 1 regulatory subunit</fullName>
    </recommendedName>
</protein>
<feature type="region of interest" description="Disordered" evidence="5">
    <location>
        <begin position="49"/>
        <end position="96"/>
    </location>
</feature>
<dbReference type="Bgee" id="ENSOANG00000015378">
    <property type="expression patterns" value="Expressed in liver and 7 other cell types or tissues"/>
</dbReference>
<reference evidence="7" key="3">
    <citation type="submission" date="2025-09" db="UniProtKB">
        <authorList>
            <consortium name="Ensembl"/>
        </authorList>
    </citation>
    <scope>IDENTIFICATION</scope>
    <source>
        <strain evidence="7">Glennie</strain>
    </source>
</reference>
<dbReference type="STRING" id="9258.ENSOANP00000024192"/>
<dbReference type="OMA" id="YRIIQAE"/>
<dbReference type="FunFam" id="2.60.40.2440:FF:000001">
    <property type="entry name" value="Protein phosphatase 1 regulatory subunit 3C"/>
    <property type="match status" value="1"/>
</dbReference>
<evidence type="ECO:0000313" key="7">
    <source>
        <dbReference type="Ensembl" id="ENSOANP00000024192.2"/>
    </source>
</evidence>
<dbReference type="Proteomes" id="UP000002279">
    <property type="component" value="Chromosome 10"/>
</dbReference>
<comment type="subunit">
    <text evidence="3">Interacts with glycogen, PPP1CC catalytic subunit of PP1 and PYGL. Associates with glycogen particles. Forms complexes with debranching enzyme, glycogen phosphorylase, glycogen synthase and phosphorylase kinase which is necessary for its regulation of PP1 activity.</text>
</comment>
<dbReference type="GeneID" id="100079515"/>
<dbReference type="FunCoup" id="F7AGW6">
    <property type="interactions" value="177"/>
</dbReference>
<evidence type="ECO:0000256" key="5">
    <source>
        <dbReference type="SAM" id="MobiDB-lite"/>
    </source>
</evidence>
<dbReference type="PANTHER" id="PTHR12307:SF13">
    <property type="entry name" value="PROTEIN PHOSPHATASE 1 REGULATORY SUBUNIT 3B"/>
    <property type="match status" value="1"/>
</dbReference>
<dbReference type="InterPro" id="IPR005036">
    <property type="entry name" value="CBM21_dom"/>
</dbReference>
<reference evidence="7" key="2">
    <citation type="submission" date="2025-08" db="UniProtKB">
        <authorList>
            <consortium name="Ensembl"/>
        </authorList>
    </citation>
    <scope>IDENTIFICATION</scope>
    <source>
        <strain evidence="7">Glennie</strain>
    </source>
</reference>
<dbReference type="PANTHER" id="PTHR12307">
    <property type="entry name" value="PROTEIN PHOSPHATASE 1 REGULATORY SUBUNIT"/>
    <property type="match status" value="1"/>
</dbReference>
<feature type="domain" description="CBM21" evidence="6">
    <location>
        <begin position="160"/>
        <end position="268"/>
    </location>
</feature>
<dbReference type="GO" id="GO:2001069">
    <property type="term" value="F:glycogen binding"/>
    <property type="evidence" value="ECO:0000318"/>
    <property type="project" value="GO_Central"/>
</dbReference>
<dbReference type="GeneTree" id="ENSGT00940000159475"/>
<evidence type="ECO:0000256" key="2">
    <source>
        <dbReference type="ARBA" id="ARBA00023277"/>
    </source>
</evidence>
<feature type="compositionally biased region" description="Polar residues" evidence="5">
    <location>
        <begin position="49"/>
        <end position="68"/>
    </location>
</feature>
<dbReference type="eggNOG" id="KOG3986">
    <property type="taxonomic scope" value="Eukaryota"/>
</dbReference>
<dbReference type="AlphaFoldDB" id="F7AGW6"/>
<evidence type="ECO:0000256" key="1">
    <source>
        <dbReference type="ARBA" id="ARBA00022600"/>
    </source>
</evidence>
<sequence length="321" mass="36277">MDLACVHGPPGERVLDYFPHTSAMAVDIECRYSCGAPLLHRERFSRQITSQSSKPLRSCIQKSGQAQAQGRDWGQEQDEGAGAGAPPPRDKRAKKRVSFADHRGLALTTVKVFSEADDPLDIPFNITELIDNLVSLTTAVERENLVLDFPQPSADYLDFRNRLQADHVCLEHCVLKDRAVVGTVKVQNLAFEKSVKVRMTFDTWKSFTDFPCQYVKDTYAGSDRDTFSFDVRLPEKIQSYERVEFAVCFECGGRTYWDSNRGANYRIVWAELRAAAQWPLRPPGEPDAGSAFDQFGSPRCSYGVFPEWPSYLGYEKLGPYY</sequence>
<organism evidence="7 8">
    <name type="scientific">Ornithorhynchus anatinus</name>
    <name type="common">Duckbill platypus</name>
    <dbReference type="NCBI Taxonomy" id="9258"/>
    <lineage>
        <taxon>Eukaryota</taxon>
        <taxon>Metazoa</taxon>
        <taxon>Chordata</taxon>
        <taxon>Craniata</taxon>
        <taxon>Vertebrata</taxon>
        <taxon>Euteleostomi</taxon>
        <taxon>Mammalia</taxon>
        <taxon>Monotremata</taxon>
        <taxon>Ornithorhynchidae</taxon>
        <taxon>Ornithorhynchus</taxon>
    </lineage>
</organism>
<dbReference type="GO" id="GO:0005979">
    <property type="term" value="P:regulation of glycogen biosynthetic process"/>
    <property type="evidence" value="ECO:0000318"/>
    <property type="project" value="GO_Central"/>
</dbReference>
<accession>F7AGW6</accession>
<evidence type="ECO:0000256" key="4">
    <source>
        <dbReference type="PIRNR" id="PIRNR038207"/>
    </source>
</evidence>
<dbReference type="KEGG" id="oaa:100079515"/>
<keyword evidence="8" id="KW-1185">Reference proteome</keyword>
<dbReference type="CTD" id="79660"/>
<dbReference type="InterPro" id="IPR050782">
    <property type="entry name" value="PP1_regulatory_subunit_3"/>
</dbReference>
<dbReference type="PROSITE" id="PS51159">
    <property type="entry name" value="CBM21"/>
    <property type="match status" value="1"/>
</dbReference>
<dbReference type="Ensembl" id="ENSOANT00000024196.2">
    <property type="protein sequence ID" value="ENSOANP00000024192.2"/>
    <property type="gene ID" value="ENSOANG00000015378.2"/>
</dbReference>
<evidence type="ECO:0000256" key="3">
    <source>
        <dbReference type="ARBA" id="ARBA00025949"/>
    </source>
</evidence>
<dbReference type="RefSeq" id="XP_028929700.1">
    <property type="nucleotide sequence ID" value="XM_029073867.1"/>
</dbReference>
<keyword evidence="2 4" id="KW-0119">Carbohydrate metabolism</keyword>
<keyword evidence="1 4" id="KW-0321">Glycogen metabolism</keyword>
<name>F7AGW6_ORNAN</name>
<dbReference type="OrthoDB" id="8942186at2759"/>
<proteinExistence type="predicted"/>
<evidence type="ECO:0000313" key="8">
    <source>
        <dbReference type="Proteomes" id="UP000002279"/>
    </source>
</evidence>
<dbReference type="Gene3D" id="2.60.40.2440">
    <property type="entry name" value="Carbohydrate binding type-21 domain"/>
    <property type="match status" value="1"/>
</dbReference>
<dbReference type="InterPro" id="IPR038175">
    <property type="entry name" value="CBM21_dom_sf"/>
</dbReference>
<dbReference type="InterPro" id="IPR017434">
    <property type="entry name" value="Pase-1_reg-su_3B/C/D_met"/>
</dbReference>